<evidence type="ECO:0000256" key="4">
    <source>
        <dbReference type="ARBA" id="ARBA00023315"/>
    </source>
</evidence>
<organism evidence="6">
    <name type="scientific">Actinomyces succiniciruminis</name>
    <dbReference type="NCBI Taxonomy" id="1522002"/>
    <lineage>
        <taxon>Bacteria</taxon>
        <taxon>Bacillati</taxon>
        <taxon>Actinomycetota</taxon>
        <taxon>Actinomycetes</taxon>
        <taxon>Actinomycetales</taxon>
        <taxon>Actinomycetaceae</taxon>
        <taxon>Actinomyces</taxon>
    </lineage>
</organism>
<dbReference type="RefSeq" id="WP_244671513.1">
    <property type="nucleotide sequence ID" value="NZ_LK995485.1"/>
</dbReference>
<evidence type="ECO:0000256" key="3">
    <source>
        <dbReference type="ARBA" id="ARBA00022679"/>
    </source>
</evidence>
<dbReference type="InterPro" id="IPR016181">
    <property type="entry name" value="Acyl_CoA_acyltransferase"/>
</dbReference>
<dbReference type="InterPro" id="IPR050680">
    <property type="entry name" value="YpeA/RimI_acetyltransf"/>
</dbReference>
<dbReference type="EMBL" id="LK995485">
    <property type="protein sequence ID" value="CED90833.1"/>
    <property type="molecule type" value="Genomic_DNA"/>
</dbReference>
<dbReference type="GO" id="GO:0008080">
    <property type="term" value="F:N-acetyltransferase activity"/>
    <property type="evidence" value="ECO:0007669"/>
    <property type="project" value="InterPro"/>
</dbReference>
<dbReference type="InterPro" id="IPR000182">
    <property type="entry name" value="GNAT_dom"/>
</dbReference>
<keyword evidence="2" id="KW-0963">Cytoplasm</keyword>
<dbReference type="Gene3D" id="3.40.630.30">
    <property type="match status" value="1"/>
</dbReference>
<dbReference type="PROSITE" id="PS51186">
    <property type="entry name" value="GNAT"/>
    <property type="match status" value="1"/>
</dbReference>
<comment type="similarity">
    <text evidence="1">Belongs to the acetyltransferase family. RimI subfamily.</text>
</comment>
<evidence type="ECO:0000313" key="6">
    <source>
        <dbReference type="EMBL" id="CED90833.1"/>
    </source>
</evidence>
<gene>
    <name evidence="6" type="ORF">AAM4_1001</name>
</gene>
<sequence>MNPPGQEAAAVGVRLRPMTPQDLEVVSRLEPELFGAEAWSPATLAAELDRTNGPGADRTYLVAHLEDAAPAGAADPQEAPAAPGPGAADAEPIVGYAGLWYGDGRGDADLLTIATIPAARRRGVATALLNALLTAAADAGCRAVLLEVRASNESAQRLYATHGFKAIGRRRRYYLAPVEDAIVMRRPL</sequence>
<dbReference type="NCBIfam" id="TIGR01575">
    <property type="entry name" value="rimI"/>
    <property type="match status" value="1"/>
</dbReference>
<keyword evidence="4" id="KW-0012">Acyltransferase</keyword>
<dbReference type="PANTHER" id="PTHR43420">
    <property type="entry name" value="ACETYLTRANSFERASE"/>
    <property type="match status" value="1"/>
</dbReference>
<keyword evidence="3 6" id="KW-0808">Transferase</keyword>
<dbReference type="AlphaFoldDB" id="A0A1L7RNY7"/>
<dbReference type="SUPFAM" id="SSF55729">
    <property type="entry name" value="Acyl-CoA N-acyltransferases (Nat)"/>
    <property type="match status" value="1"/>
</dbReference>
<dbReference type="Pfam" id="PF00583">
    <property type="entry name" value="Acetyltransf_1"/>
    <property type="match status" value="1"/>
</dbReference>
<feature type="domain" description="N-acetyltransferase" evidence="5">
    <location>
        <begin position="13"/>
        <end position="188"/>
    </location>
</feature>
<protein>
    <submittedName>
        <fullName evidence="6">Ribosomal-protein-alanine acetyltransferase</fullName>
    </submittedName>
</protein>
<name>A0A1L7RNY7_9ACTO</name>
<proteinExistence type="inferred from homology"/>
<accession>A0A1L7RNY7</accession>
<evidence type="ECO:0000259" key="5">
    <source>
        <dbReference type="PROSITE" id="PS51186"/>
    </source>
</evidence>
<evidence type="ECO:0000256" key="2">
    <source>
        <dbReference type="ARBA" id="ARBA00022490"/>
    </source>
</evidence>
<evidence type="ECO:0000256" key="1">
    <source>
        <dbReference type="ARBA" id="ARBA00005395"/>
    </source>
</evidence>
<reference evidence="6" key="1">
    <citation type="submission" date="2014-07" db="EMBL/GenBank/DDBJ databases">
        <authorList>
            <person name="Zhang J.E."/>
            <person name="Yang H."/>
            <person name="Guo J."/>
            <person name="Deng Z."/>
            <person name="Luo H."/>
            <person name="Luo M."/>
            <person name="Zhao B."/>
        </authorList>
    </citation>
    <scope>NUCLEOTIDE SEQUENCE</scope>
    <source>
        <strain evidence="6">AM4</strain>
    </source>
</reference>
<dbReference type="InterPro" id="IPR006464">
    <property type="entry name" value="AcTrfase_RimI/Ard1"/>
</dbReference>
<dbReference type="PANTHER" id="PTHR43420:SF12">
    <property type="entry name" value="N-ACETYLTRANSFERASE DOMAIN-CONTAINING PROTEIN"/>
    <property type="match status" value="1"/>
</dbReference>